<comment type="similarity">
    <text evidence="1 10">Belongs to the peptidase M24 family. SPT16 subfamily.</text>
</comment>
<dbReference type="STRING" id="109895.A0A507DYM6"/>
<sequence length="1037" mass="117211">MAVELDADAFRRRCGALLNEWKAARTTAEWGNSDALCIVVGASDDEAPYQKGSSLHTWLLGYEFPETMIVITGDKVIFHTSPKKAGMLEPLGKKTGIPIEVFKRTKDESANAETLKQIIELISASYGGKRLGGFTKDRYQGKLVAEWQAALKVSGKQFEDADISQGMSTLLAAKDDSELKIIKQAAKVTSVIMKKHFVSEMMDAIDEGRKVKHETMSASLENLLDDEEARKKRKLPAEFAWDLSDWCYPPIIQSGGKYDLRADAESNSESLHEGTIIASMGIRFKSYCSNIARTYLMNPDKAKEKNYSFLVDLQEQVLMAIKDGVPCSDVYNTAVAYITEKRPDLLPHFIKNCGWSMGIQFRESTYTLSAKHHAVLKAGMVLNVMVGFQNLANPAASDPRGKTYALLITDTVVVTNDTPLVLTDVKKTLEEISFEFQDEEEEAQVKPEPKAAKASSATRPTRSSVSTEPTERNERRQLREGNVQARAENEAKRNEHQKQLHAKIHEEGLRKFQNGDEGAAGETQEVFKKFASYKSEAQLPKHVQDMKIIVDNRNESIILPVYGQAVPFHVSTLKNVSKSEEQDMVYLRFNFVTPGVTKKEMSQPFEDPSATFIRALTFRSNDVGRFMDLFKQINDLKKDTQKRDAERKEKADLVEQDNLQEVRGRRPLRLPEVYTRPLVDKRFPGDLELHTNGMRYQSQLKTGQKIDILFSNIRHIFFQPCDHELIVIMHFHLKNPIMIGKKKTKDVQFYRDVTDAGYDETGGRSRRRVNYGDEDELAMEQEERRRRAGLNKEFKLFAEKIQDASGINVEMPFRDLSFHGVHSRQLVLIQPTTECLVHLTDVPFLVITLDDVLLVHFERVVFGLRNFDLVIVFKDYNRPVVHINTIPMKQLDDVKEWLDEGPANLSWPGIMKTVASDPIGFFETGGWSFLQPADEDDESEEEVSEFEISGSELDVSSSDDGSDDQFSGGDGGNPSDDDSASASEEEESGEDWDELERKAARADSMKAEGRERENGSARSGKRRGEDEDDRRGGKRRK</sequence>
<feature type="compositionally biased region" description="Polar residues" evidence="11">
    <location>
        <begin position="458"/>
        <end position="468"/>
    </location>
</feature>
<organism evidence="15 16">
    <name type="scientific">Powellomyces hirtus</name>
    <dbReference type="NCBI Taxonomy" id="109895"/>
    <lineage>
        <taxon>Eukaryota</taxon>
        <taxon>Fungi</taxon>
        <taxon>Fungi incertae sedis</taxon>
        <taxon>Chytridiomycota</taxon>
        <taxon>Chytridiomycota incertae sedis</taxon>
        <taxon>Chytridiomycetes</taxon>
        <taxon>Spizellomycetales</taxon>
        <taxon>Powellomycetaceae</taxon>
        <taxon>Powellomyces</taxon>
    </lineage>
</organism>
<dbReference type="Gene3D" id="3.90.230.10">
    <property type="entry name" value="Creatinase/methionine aminopeptidase superfamily"/>
    <property type="match status" value="1"/>
</dbReference>
<feature type="compositionally biased region" description="Basic and acidic residues" evidence="11">
    <location>
        <begin position="995"/>
        <end position="1015"/>
    </location>
</feature>
<dbReference type="InterPro" id="IPR036005">
    <property type="entry name" value="Creatinase/aminopeptidase-like"/>
</dbReference>
<feature type="domain" description="FACT complex subunit SPT16 N-terminal lobe" evidence="12">
    <location>
        <begin position="5"/>
        <end position="167"/>
    </location>
</feature>
<dbReference type="Gene3D" id="3.40.350.10">
    <property type="entry name" value="Creatinase/prolidase N-terminal domain"/>
    <property type="match status" value="1"/>
</dbReference>
<feature type="region of interest" description="Disordered" evidence="11">
    <location>
        <begin position="438"/>
        <end position="498"/>
    </location>
</feature>
<dbReference type="Pfam" id="PF24824">
    <property type="entry name" value="PH_SPT16"/>
    <property type="match status" value="1"/>
</dbReference>
<evidence type="ECO:0000256" key="6">
    <source>
        <dbReference type="ARBA" id="ARBA00023054"/>
    </source>
</evidence>
<dbReference type="FunFam" id="3.40.350.10:FF:000006">
    <property type="entry name" value="FACT complex subunit SPT16"/>
    <property type="match status" value="1"/>
</dbReference>
<dbReference type="Gene3D" id="2.30.29.150">
    <property type="match status" value="1"/>
</dbReference>
<dbReference type="GO" id="GO:0031491">
    <property type="term" value="F:nucleosome binding"/>
    <property type="evidence" value="ECO:0007669"/>
    <property type="project" value="TreeGrafter"/>
</dbReference>
<dbReference type="Pfam" id="PF00557">
    <property type="entry name" value="Peptidase_M24"/>
    <property type="match status" value="1"/>
</dbReference>
<dbReference type="InterPro" id="IPR013953">
    <property type="entry name" value="FACT_SPT16_M"/>
</dbReference>
<feature type="compositionally biased region" description="Basic and acidic residues" evidence="11">
    <location>
        <begin position="1022"/>
        <end position="1031"/>
    </location>
</feature>
<dbReference type="InterPro" id="IPR000994">
    <property type="entry name" value="Pept_M24"/>
</dbReference>
<dbReference type="Pfam" id="PF21091">
    <property type="entry name" value="SPT16_C"/>
    <property type="match status" value="1"/>
</dbReference>
<keyword evidence="4 10" id="KW-0227">DNA damage</keyword>
<evidence type="ECO:0000256" key="4">
    <source>
        <dbReference type="ARBA" id="ARBA00022763"/>
    </source>
</evidence>
<keyword evidence="9 10" id="KW-0539">Nucleus</keyword>
<evidence type="ECO:0000313" key="15">
    <source>
        <dbReference type="EMBL" id="TPX56909.1"/>
    </source>
</evidence>
<evidence type="ECO:0000256" key="2">
    <source>
        <dbReference type="ARBA" id="ARBA00022454"/>
    </source>
</evidence>
<feature type="domain" description="Histone chaperone RTT106/FACT complex subunit SPT16-like middle" evidence="14">
    <location>
        <begin position="818"/>
        <end position="905"/>
    </location>
</feature>
<dbReference type="PANTHER" id="PTHR13980:SF15">
    <property type="entry name" value="FACT COMPLEX SUBUNIT SPT16"/>
    <property type="match status" value="1"/>
</dbReference>
<dbReference type="Pfam" id="PF14826">
    <property type="entry name" value="FACT-Spt16_Nlob"/>
    <property type="match status" value="1"/>
</dbReference>
<dbReference type="InterPro" id="IPR011993">
    <property type="entry name" value="PH-like_dom_sf"/>
</dbReference>
<dbReference type="GO" id="GO:0035101">
    <property type="term" value="C:FACT complex"/>
    <property type="evidence" value="ECO:0007669"/>
    <property type="project" value="UniProtKB-UniRule"/>
</dbReference>
<dbReference type="AlphaFoldDB" id="A0A507DYM6"/>
<dbReference type="Gene3D" id="2.30.29.210">
    <property type="entry name" value="FACT complex subunit Spt16p/Cdc68p"/>
    <property type="match status" value="1"/>
</dbReference>
<evidence type="ECO:0000256" key="11">
    <source>
        <dbReference type="SAM" id="MobiDB-lite"/>
    </source>
</evidence>
<comment type="caution">
    <text evidence="15">The sequence shown here is derived from an EMBL/GenBank/DDBJ whole genome shotgun (WGS) entry which is preliminary data.</text>
</comment>
<dbReference type="GO" id="GO:0006260">
    <property type="term" value="P:DNA replication"/>
    <property type="evidence" value="ECO:0007669"/>
    <property type="project" value="UniProtKB-KW"/>
</dbReference>
<keyword evidence="7 10" id="KW-0804">Transcription</keyword>
<evidence type="ECO:0000256" key="1">
    <source>
        <dbReference type="ARBA" id="ARBA00010779"/>
    </source>
</evidence>
<keyword evidence="6" id="KW-0175">Coiled coil</keyword>
<dbReference type="SMART" id="SM01286">
    <property type="entry name" value="SPT16"/>
    <property type="match status" value="1"/>
</dbReference>
<dbReference type="SUPFAM" id="SSF55920">
    <property type="entry name" value="Creatinase/aminopeptidase"/>
    <property type="match status" value="1"/>
</dbReference>
<dbReference type="Pfam" id="PF08644">
    <property type="entry name" value="SPT16"/>
    <property type="match status" value="1"/>
</dbReference>
<evidence type="ECO:0000259" key="12">
    <source>
        <dbReference type="SMART" id="SM01285"/>
    </source>
</evidence>
<keyword evidence="8 10" id="KW-0234">DNA repair</keyword>
<feature type="compositionally biased region" description="Acidic residues" evidence="11">
    <location>
        <begin position="975"/>
        <end position="994"/>
    </location>
</feature>
<feature type="domain" description="FACT complex subunit SPT16 middle" evidence="13">
    <location>
        <begin position="548"/>
        <end position="696"/>
    </location>
</feature>
<keyword evidence="2 10" id="KW-0158">Chromosome</keyword>
<feature type="region of interest" description="Disordered" evidence="11">
    <location>
        <begin position="930"/>
        <end position="1037"/>
    </location>
</feature>
<name>A0A507DYM6_9FUNG</name>
<comment type="function">
    <text evidence="10">Component of the FACT complex, a general chromatin factor that acts to reorganize nucleosomes. The FACT complex is involved in multiple processes that require DNA as a template such as mRNA elongation, DNA replication and DNA repair. During transcription elongation the FACT complex acts as a histone chaperone that both destabilizes and restores nucleosomal structure. It facilitates the passage of RNA polymerase II and transcription by promoting the dissociation of one histone H2A-H2B dimer from the nucleosome, then subsequently promotes the reestablishment of the nucleosome following the passage of RNA polymerase II.</text>
</comment>
<dbReference type="GO" id="GO:0006281">
    <property type="term" value="P:DNA repair"/>
    <property type="evidence" value="ECO:0007669"/>
    <property type="project" value="UniProtKB-UniRule"/>
</dbReference>
<dbReference type="InterPro" id="IPR040258">
    <property type="entry name" value="Spt16"/>
</dbReference>
<keyword evidence="16" id="KW-1185">Reference proteome</keyword>
<evidence type="ECO:0000256" key="8">
    <source>
        <dbReference type="ARBA" id="ARBA00023204"/>
    </source>
</evidence>
<evidence type="ECO:0000256" key="9">
    <source>
        <dbReference type="ARBA" id="ARBA00023242"/>
    </source>
</evidence>
<comment type="subcellular location">
    <subcellularLocation>
        <location evidence="10">Nucleus</location>
    </subcellularLocation>
    <subcellularLocation>
        <location evidence="10">Chromosome</location>
    </subcellularLocation>
</comment>
<reference evidence="15 16" key="1">
    <citation type="journal article" date="2019" name="Sci. Rep.">
        <title>Comparative genomics of chytrid fungi reveal insights into the obligate biotrophic and pathogenic lifestyle of Synchytrium endobioticum.</title>
        <authorList>
            <person name="van de Vossenberg B.T.L.H."/>
            <person name="Warris S."/>
            <person name="Nguyen H.D.T."/>
            <person name="van Gent-Pelzer M.P.E."/>
            <person name="Joly D.L."/>
            <person name="van de Geest H.C."/>
            <person name="Bonants P.J.M."/>
            <person name="Smith D.S."/>
            <person name="Levesque C.A."/>
            <person name="van der Lee T.A.J."/>
        </authorList>
    </citation>
    <scope>NUCLEOTIDE SEQUENCE [LARGE SCALE GENOMIC DNA]</scope>
    <source>
        <strain evidence="15 16">CBS 809.83</strain>
    </source>
</reference>
<dbReference type="InterPro" id="IPR048969">
    <property type="entry name" value="FACT_SPT16_C"/>
</dbReference>
<keyword evidence="3 10" id="KW-0235">DNA replication</keyword>
<dbReference type="EMBL" id="QEAQ01000062">
    <property type="protein sequence ID" value="TPX56909.1"/>
    <property type="molecule type" value="Genomic_DNA"/>
</dbReference>
<dbReference type="PANTHER" id="PTHR13980">
    <property type="entry name" value="CDC68 RELATED"/>
    <property type="match status" value="1"/>
</dbReference>
<keyword evidence="5 10" id="KW-0805">Transcription regulation</keyword>
<evidence type="ECO:0000256" key="10">
    <source>
        <dbReference type="RuleBase" id="RU367052"/>
    </source>
</evidence>
<dbReference type="FunFam" id="2.30.29.30:FF:000017">
    <property type="entry name" value="FACT complex subunit SPT16"/>
    <property type="match status" value="1"/>
</dbReference>
<dbReference type="GO" id="GO:0006368">
    <property type="term" value="P:transcription elongation by RNA polymerase II"/>
    <property type="evidence" value="ECO:0007669"/>
    <property type="project" value="TreeGrafter"/>
</dbReference>
<accession>A0A507DYM6</accession>
<feature type="compositionally biased region" description="Basic and acidic residues" evidence="11">
    <location>
        <begin position="487"/>
        <end position="498"/>
    </location>
</feature>
<evidence type="ECO:0000256" key="3">
    <source>
        <dbReference type="ARBA" id="ARBA00022705"/>
    </source>
</evidence>
<proteinExistence type="inferred from homology"/>
<dbReference type="Proteomes" id="UP000318582">
    <property type="component" value="Unassembled WGS sequence"/>
</dbReference>
<protein>
    <recommendedName>
        <fullName evidence="10">FACT complex subunit</fullName>
    </recommendedName>
</protein>
<dbReference type="Pfam" id="PF08512">
    <property type="entry name" value="Rttp106-like_middle"/>
    <property type="match status" value="1"/>
</dbReference>
<evidence type="ECO:0000256" key="7">
    <source>
        <dbReference type="ARBA" id="ARBA00023163"/>
    </source>
</evidence>
<evidence type="ECO:0000259" key="13">
    <source>
        <dbReference type="SMART" id="SM01286"/>
    </source>
</evidence>
<dbReference type="FunFam" id="2.30.29.210:FF:000001">
    <property type="entry name" value="FACT complex subunit spt16"/>
    <property type="match status" value="1"/>
</dbReference>
<evidence type="ECO:0000259" key="14">
    <source>
        <dbReference type="SMART" id="SM01287"/>
    </source>
</evidence>
<dbReference type="InterPro" id="IPR029148">
    <property type="entry name" value="FACT-SPT16_Nlobe"/>
</dbReference>
<comment type="subunit">
    <text evidence="10">Component of the FACT complex.</text>
</comment>
<dbReference type="CDD" id="cd01091">
    <property type="entry name" value="CDC68-like"/>
    <property type="match status" value="1"/>
</dbReference>
<dbReference type="FunFam" id="3.90.230.10:FF:000005">
    <property type="entry name" value="FACT complex subunit spt16"/>
    <property type="match status" value="1"/>
</dbReference>
<gene>
    <name evidence="15" type="ORF">PhCBS80983_g04205</name>
</gene>
<feature type="compositionally biased region" description="Acidic residues" evidence="11">
    <location>
        <begin position="933"/>
        <end position="945"/>
    </location>
</feature>
<dbReference type="SMART" id="SM01287">
    <property type="entry name" value="Rtt106"/>
    <property type="match status" value="1"/>
</dbReference>
<feature type="compositionally biased region" description="Basic and acidic residues" evidence="11">
    <location>
        <begin position="469"/>
        <end position="479"/>
    </location>
</feature>
<dbReference type="InterPro" id="IPR056595">
    <property type="entry name" value="Fact-SPT16_PH"/>
</dbReference>
<dbReference type="InterPro" id="IPR029149">
    <property type="entry name" value="Creatin/AminoP/Spt16_N"/>
</dbReference>
<evidence type="ECO:0000313" key="16">
    <source>
        <dbReference type="Proteomes" id="UP000318582"/>
    </source>
</evidence>
<dbReference type="SMART" id="SM01285">
    <property type="entry name" value="FACT-Spt16_Nlob"/>
    <property type="match status" value="1"/>
</dbReference>
<dbReference type="Gene3D" id="2.30.29.30">
    <property type="entry name" value="Pleckstrin-homology domain (PH domain)/Phosphotyrosine-binding domain (PTB)"/>
    <property type="match status" value="1"/>
</dbReference>
<feature type="compositionally biased region" description="Low complexity" evidence="11">
    <location>
        <begin position="946"/>
        <end position="967"/>
    </location>
</feature>
<dbReference type="InterPro" id="IPR033825">
    <property type="entry name" value="Spt16_M24"/>
</dbReference>
<dbReference type="GO" id="GO:0010468">
    <property type="term" value="P:regulation of gene expression"/>
    <property type="evidence" value="ECO:0007669"/>
    <property type="project" value="UniProtKB-ARBA"/>
</dbReference>
<evidence type="ECO:0000256" key="5">
    <source>
        <dbReference type="ARBA" id="ARBA00023015"/>
    </source>
</evidence>
<dbReference type="InterPro" id="IPR013719">
    <property type="entry name" value="RTT106/SPT16-like_middle_dom"/>
</dbReference>